<keyword evidence="7" id="KW-1185">Reference proteome</keyword>
<dbReference type="InterPro" id="IPR041118">
    <property type="entry name" value="Rx_N"/>
</dbReference>
<dbReference type="GO" id="GO:0006952">
    <property type="term" value="P:defense response"/>
    <property type="evidence" value="ECO:0007669"/>
    <property type="project" value="UniProtKB-KW"/>
</dbReference>
<dbReference type="OrthoDB" id="1896560at2759"/>
<accession>A0A1R3K1X5</accession>
<dbReference type="PANTHER" id="PTHR36766">
    <property type="entry name" value="PLANT BROAD-SPECTRUM MILDEW RESISTANCE PROTEIN RPW8"/>
    <property type="match status" value="1"/>
</dbReference>
<keyword evidence="3" id="KW-0611">Plant defense</keyword>
<dbReference type="Pfam" id="PF18052">
    <property type="entry name" value="Rx_N"/>
    <property type="match status" value="1"/>
</dbReference>
<name>A0A1R3K1X5_9ROSI</name>
<evidence type="ECO:0000256" key="1">
    <source>
        <dbReference type="ARBA" id="ARBA00022737"/>
    </source>
</evidence>
<sequence length="317" mass="35252">MAGALVGGAFLSATLQVLFDRMASTEVVDFIRGKKLENLLKMKLKPLLMSVKAVLDDAEDKQITNQNVKEWLSELKDAIAYEALRSSLESEDQTTSAKVSRLFSSLTLNPFNKGMESKLEEILGRVDSLVTQKDILDECDALQMEALPCGLRELEIGGLRINDSILEQMLQPCSSLERLQISECSELRSLPEGSSSAMTLKELRISGSDVLNDSKILSYTSLETLDITHSRCNGVESFRLGSFPLLNHLSIDRCEELNGCDLQWPDGKQATVFNLKISNDCTHPYINEMKVENSEGGQIVISSHLKQSINCGWFHFL</sequence>
<dbReference type="Gene3D" id="3.80.10.10">
    <property type="entry name" value="Ribonuclease Inhibitor"/>
    <property type="match status" value="1"/>
</dbReference>
<evidence type="ECO:0000259" key="5">
    <source>
        <dbReference type="Pfam" id="PF18052"/>
    </source>
</evidence>
<dbReference type="STRING" id="93759.A0A1R3K1X5"/>
<protein>
    <submittedName>
        <fullName evidence="6">Disease resistance RPP13-like protein 1-like protein</fullName>
    </submittedName>
</protein>
<dbReference type="InterPro" id="IPR032675">
    <property type="entry name" value="LRR_dom_sf"/>
</dbReference>
<dbReference type="GO" id="GO:0005524">
    <property type="term" value="F:ATP binding"/>
    <property type="evidence" value="ECO:0007669"/>
    <property type="project" value="UniProtKB-KW"/>
</dbReference>
<organism evidence="6 7">
    <name type="scientific">Corchorus olitorius</name>
    <dbReference type="NCBI Taxonomy" id="93759"/>
    <lineage>
        <taxon>Eukaryota</taxon>
        <taxon>Viridiplantae</taxon>
        <taxon>Streptophyta</taxon>
        <taxon>Embryophyta</taxon>
        <taxon>Tracheophyta</taxon>
        <taxon>Spermatophyta</taxon>
        <taxon>Magnoliopsida</taxon>
        <taxon>eudicotyledons</taxon>
        <taxon>Gunneridae</taxon>
        <taxon>Pentapetalae</taxon>
        <taxon>rosids</taxon>
        <taxon>malvids</taxon>
        <taxon>Malvales</taxon>
        <taxon>Malvaceae</taxon>
        <taxon>Grewioideae</taxon>
        <taxon>Apeibeae</taxon>
        <taxon>Corchorus</taxon>
    </lineage>
</organism>
<evidence type="ECO:0000256" key="3">
    <source>
        <dbReference type="ARBA" id="ARBA00022821"/>
    </source>
</evidence>
<feature type="domain" description="Disease resistance N-terminal" evidence="5">
    <location>
        <begin position="10"/>
        <end position="79"/>
    </location>
</feature>
<dbReference type="EMBL" id="AWUE01014843">
    <property type="protein sequence ID" value="OMP01082.1"/>
    <property type="molecule type" value="Genomic_DNA"/>
</dbReference>
<evidence type="ECO:0000256" key="2">
    <source>
        <dbReference type="ARBA" id="ARBA00022741"/>
    </source>
</evidence>
<dbReference type="AlphaFoldDB" id="A0A1R3K1X5"/>
<evidence type="ECO:0000256" key="4">
    <source>
        <dbReference type="ARBA" id="ARBA00022840"/>
    </source>
</evidence>
<keyword evidence="1" id="KW-0677">Repeat</keyword>
<reference evidence="7" key="1">
    <citation type="submission" date="2013-09" db="EMBL/GenBank/DDBJ databases">
        <title>Corchorus olitorius genome sequencing.</title>
        <authorList>
            <person name="Alam M."/>
            <person name="Haque M.S."/>
            <person name="Islam M.S."/>
            <person name="Emdad E.M."/>
            <person name="Islam M.M."/>
            <person name="Ahmed B."/>
            <person name="Halim A."/>
            <person name="Hossen Q.M.M."/>
            <person name="Hossain M.Z."/>
            <person name="Ahmed R."/>
            <person name="Khan M.M."/>
            <person name="Islam R."/>
            <person name="Rashid M.M."/>
            <person name="Khan S.A."/>
            <person name="Rahman M.S."/>
            <person name="Alam M."/>
            <person name="Yahiya A.S."/>
            <person name="Khan M.S."/>
            <person name="Azam M.S."/>
            <person name="Haque T."/>
            <person name="Lashkar M.Z.H."/>
            <person name="Akhand A.I."/>
            <person name="Morshed G."/>
            <person name="Roy S."/>
            <person name="Uddin K.S."/>
            <person name="Rabeya T."/>
            <person name="Hossain A.S."/>
            <person name="Chowdhury A."/>
            <person name="Snigdha A.R."/>
            <person name="Mortoza M.S."/>
            <person name="Matin S.A."/>
            <person name="Hoque S.M.E."/>
            <person name="Islam M.K."/>
            <person name="Roy D.K."/>
            <person name="Haider R."/>
            <person name="Moosa M.M."/>
            <person name="Elias S.M."/>
            <person name="Hasan A.M."/>
            <person name="Jahan S."/>
            <person name="Shafiuddin M."/>
            <person name="Mahmood N."/>
            <person name="Shommy N.S."/>
        </authorList>
    </citation>
    <scope>NUCLEOTIDE SEQUENCE [LARGE SCALE GENOMIC DNA]</scope>
    <source>
        <strain evidence="7">cv. O-4</strain>
    </source>
</reference>
<dbReference type="Gene3D" id="1.20.5.4130">
    <property type="match status" value="1"/>
</dbReference>
<comment type="caution">
    <text evidence="6">The sequence shown here is derived from an EMBL/GenBank/DDBJ whole genome shotgun (WGS) entry which is preliminary data.</text>
</comment>
<keyword evidence="4" id="KW-0067">ATP-binding</keyword>
<evidence type="ECO:0000313" key="6">
    <source>
        <dbReference type="EMBL" id="OMP01082.1"/>
    </source>
</evidence>
<gene>
    <name evidence="6" type="ORF">COLO4_12180</name>
</gene>
<evidence type="ECO:0000313" key="7">
    <source>
        <dbReference type="Proteomes" id="UP000187203"/>
    </source>
</evidence>
<keyword evidence="2" id="KW-0547">Nucleotide-binding</keyword>
<dbReference type="Proteomes" id="UP000187203">
    <property type="component" value="Unassembled WGS sequence"/>
</dbReference>
<dbReference type="SUPFAM" id="SSF52047">
    <property type="entry name" value="RNI-like"/>
    <property type="match status" value="1"/>
</dbReference>
<dbReference type="PANTHER" id="PTHR36766:SF70">
    <property type="entry name" value="DISEASE RESISTANCE PROTEIN RGA4"/>
    <property type="match status" value="1"/>
</dbReference>
<proteinExistence type="predicted"/>